<evidence type="ECO:0000313" key="2">
    <source>
        <dbReference type="EMBL" id="OEH79268.1"/>
    </source>
</evidence>
<name>A0A1D3D742_9EIME</name>
<accession>A0A1D3D742</accession>
<sequence length="82" mass="8723">MCRCVSRTLVSATALGELEEFFKGLQARGGGGPRLSLQEYLSSVVNCRCGCAEPECDPDEDTESEAGGEALEDTTSSSEEEQ</sequence>
<dbReference type="VEuPathDB" id="ToxoDB:LOC34620492"/>
<gene>
    <name evidence="2" type="ORF">cyc_04313</name>
</gene>
<evidence type="ECO:0000313" key="3">
    <source>
        <dbReference type="Proteomes" id="UP000095192"/>
    </source>
</evidence>
<proteinExistence type="predicted"/>
<keyword evidence="3" id="KW-1185">Reference proteome</keyword>
<dbReference type="EMBL" id="JROU02000436">
    <property type="protein sequence ID" value="OEH79268.1"/>
    <property type="molecule type" value="Genomic_DNA"/>
</dbReference>
<feature type="region of interest" description="Disordered" evidence="1">
    <location>
        <begin position="55"/>
        <end position="82"/>
    </location>
</feature>
<organism evidence="2 3">
    <name type="scientific">Cyclospora cayetanensis</name>
    <dbReference type="NCBI Taxonomy" id="88456"/>
    <lineage>
        <taxon>Eukaryota</taxon>
        <taxon>Sar</taxon>
        <taxon>Alveolata</taxon>
        <taxon>Apicomplexa</taxon>
        <taxon>Conoidasida</taxon>
        <taxon>Coccidia</taxon>
        <taxon>Eucoccidiorida</taxon>
        <taxon>Eimeriorina</taxon>
        <taxon>Eimeriidae</taxon>
        <taxon>Cyclospora</taxon>
    </lineage>
</organism>
<evidence type="ECO:0000256" key="1">
    <source>
        <dbReference type="SAM" id="MobiDB-lite"/>
    </source>
</evidence>
<dbReference type="VEuPathDB" id="ToxoDB:cyc_04313"/>
<reference evidence="2 3" key="1">
    <citation type="journal article" date="2016" name="BMC Genomics">
        <title>Comparative genomics reveals Cyclospora cayetanensis possesses coccidia-like metabolism and invasion components but unique surface antigens.</title>
        <authorList>
            <person name="Liu S."/>
            <person name="Wang L."/>
            <person name="Zheng H."/>
            <person name="Xu Z."/>
            <person name="Roellig D.M."/>
            <person name="Li N."/>
            <person name="Frace M.A."/>
            <person name="Tang K."/>
            <person name="Arrowood M.J."/>
            <person name="Moss D.M."/>
            <person name="Zhang L."/>
            <person name="Feng Y."/>
            <person name="Xiao L."/>
        </authorList>
    </citation>
    <scope>NUCLEOTIDE SEQUENCE [LARGE SCALE GENOMIC DNA]</scope>
    <source>
        <strain evidence="2 3">CHN_HEN01</strain>
    </source>
</reference>
<protein>
    <submittedName>
        <fullName evidence="2">Uncharacterized protein</fullName>
    </submittedName>
</protein>
<dbReference type="AlphaFoldDB" id="A0A1D3D742"/>
<dbReference type="InParanoid" id="A0A1D3D742"/>
<dbReference type="Proteomes" id="UP000095192">
    <property type="component" value="Unassembled WGS sequence"/>
</dbReference>
<comment type="caution">
    <text evidence="2">The sequence shown here is derived from an EMBL/GenBank/DDBJ whole genome shotgun (WGS) entry which is preliminary data.</text>
</comment>